<evidence type="ECO:0000313" key="2">
    <source>
        <dbReference type="Proteomes" id="UP001162992"/>
    </source>
</evidence>
<comment type="caution">
    <text evidence="1">The sequence shown here is derived from an EMBL/GenBank/DDBJ whole genome shotgun (WGS) entry which is preliminary data.</text>
</comment>
<gene>
    <name evidence="1" type="ORF">O6H91_15G075600</name>
</gene>
<sequence>MEFEKGREEMRIQDSDELGHQSEEIEVISSSGESYNAWLAMWWANLKTQVRLLRSALKAVPGAQLDLELNTLLSDCLALYNTSWKISNKDVPDVISGQHSSSLEAAFMWLGGWRPTSALVLVNTVLGGDSQGNKKFDSKAPESLTSELSEKQLSNMKNLQKHTRQAEQELSNEFAVFQMLVADQPMVEVLVSEAASSKSNYSDAHKVIELKIQKLQELLKQAVSLRIQTLQELLNLLTPVQAARCSVTAFELVFSLKTMSTQFGDSFSVHQKTQSTSAHIPEVSGKTTFKQP</sequence>
<reference evidence="2" key="1">
    <citation type="journal article" date="2024" name="Proc. Natl. Acad. Sci. U.S.A.">
        <title>Extraordinary preservation of gene collinearity over three hundred million years revealed in homosporous lycophytes.</title>
        <authorList>
            <person name="Li C."/>
            <person name="Wickell D."/>
            <person name="Kuo L.Y."/>
            <person name="Chen X."/>
            <person name="Nie B."/>
            <person name="Liao X."/>
            <person name="Peng D."/>
            <person name="Ji J."/>
            <person name="Jenkins J."/>
            <person name="Williams M."/>
            <person name="Shu S."/>
            <person name="Plott C."/>
            <person name="Barry K."/>
            <person name="Rajasekar S."/>
            <person name="Grimwood J."/>
            <person name="Han X."/>
            <person name="Sun S."/>
            <person name="Hou Z."/>
            <person name="He W."/>
            <person name="Dai G."/>
            <person name="Sun C."/>
            <person name="Schmutz J."/>
            <person name="Leebens-Mack J.H."/>
            <person name="Li F.W."/>
            <person name="Wang L."/>
        </authorList>
    </citation>
    <scope>NUCLEOTIDE SEQUENCE [LARGE SCALE GENOMIC DNA]</scope>
    <source>
        <strain evidence="2">cv. PW_Plant_1</strain>
    </source>
</reference>
<organism evidence="1 2">
    <name type="scientific">Diphasiastrum complanatum</name>
    <name type="common">Issler's clubmoss</name>
    <name type="synonym">Lycopodium complanatum</name>
    <dbReference type="NCBI Taxonomy" id="34168"/>
    <lineage>
        <taxon>Eukaryota</taxon>
        <taxon>Viridiplantae</taxon>
        <taxon>Streptophyta</taxon>
        <taxon>Embryophyta</taxon>
        <taxon>Tracheophyta</taxon>
        <taxon>Lycopodiopsida</taxon>
        <taxon>Lycopodiales</taxon>
        <taxon>Lycopodiaceae</taxon>
        <taxon>Lycopodioideae</taxon>
        <taxon>Diphasiastrum</taxon>
    </lineage>
</organism>
<name>A0ACC2BJU8_DIPCM</name>
<dbReference type="EMBL" id="CM055106">
    <property type="protein sequence ID" value="KAJ7530025.1"/>
    <property type="molecule type" value="Genomic_DNA"/>
</dbReference>
<proteinExistence type="predicted"/>
<keyword evidence="2" id="KW-1185">Reference proteome</keyword>
<protein>
    <submittedName>
        <fullName evidence="1">Uncharacterized protein</fullName>
    </submittedName>
</protein>
<dbReference type="Proteomes" id="UP001162992">
    <property type="component" value="Chromosome 15"/>
</dbReference>
<accession>A0ACC2BJU8</accession>
<evidence type="ECO:0000313" key="1">
    <source>
        <dbReference type="EMBL" id="KAJ7530025.1"/>
    </source>
</evidence>